<proteinExistence type="predicted"/>
<sequence length="85" mass="9561">MSKFGDIEKNRKNVDSSALQKVVDGGKVSIKNTNNQKKKAPFQVMLAAETKNNIKALAAMKGISMTELFEDMYSYYKNNHETIKS</sequence>
<name>A0A2H9T3F4_9ZZZZ</name>
<dbReference type="GO" id="GO:0006355">
    <property type="term" value="P:regulation of DNA-templated transcription"/>
    <property type="evidence" value="ECO:0007669"/>
    <property type="project" value="InterPro"/>
</dbReference>
<dbReference type="EMBL" id="NSIT01000394">
    <property type="protein sequence ID" value="PJE77752.1"/>
    <property type="molecule type" value="Genomic_DNA"/>
</dbReference>
<comment type="caution">
    <text evidence="1">The sequence shown here is derived from an EMBL/GenBank/DDBJ whole genome shotgun (WGS) entry which is preliminary data.</text>
</comment>
<dbReference type="Gene3D" id="1.10.1220.10">
    <property type="entry name" value="Met repressor-like"/>
    <property type="match status" value="1"/>
</dbReference>
<dbReference type="AlphaFoldDB" id="A0A2H9T3F4"/>
<evidence type="ECO:0000313" key="1">
    <source>
        <dbReference type="EMBL" id="PJE77752.1"/>
    </source>
</evidence>
<organism evidence="1">
    <name type="scientific">invertebrate metagenome</name>
    <dbReference type="NCBI Taxonomy" id="1711999"/>
    <lineage>
        <taxon>unclassified sequences</taxon>
        <taxon>metagenomes</taxon>
        <taxon>organismal metagenomes</taxon>
    </lineage>
</organism>
<gene>
    <name evidence="1" type="ORF">CI610_03323</name>
</gene>
<accession>A0A2H9T3F4</accession>
<dbReference type="InterPro" id="IPR013321">
    <property type="entry name" value="Arc_rbn_hlx_hlx"/>
</dbReference>
<protein>
    <submittedName>
        <fullName evidence="1">Uncharacterized protein</fullName>
    </submittedName>
</protein>
<reference evidence="1" key="1">
    <citation type="journal article" date="2017" name="Appl. Environ. Microbiol.">
        <title>Molecular characterization of an Endozoicomonas-like organism causing infection in king scallop Pecten maximus L.</title>
        <authorList>
            <person name="Cano I."/>
            <person name="van Aerle R."/>
            <person name="Ross S."/>
            <person name="Verner-Jeffreys D.W."/>
            <person name="Paley R.K."/>
            <person name="Rimmer G."/>
            <person name="Ryder D."/>
            <person name="Hooper P."/>
            <person name="Stone D."/>
            <person name="Feist S.W."/>
        </authorList>
    </citation>
    <scope>NUCLEOTIDE SEQUENCE</scope>
</reference>